<reference evidence="1 2" key="2">
    <citation type="journal article" date="2022" name="Mol. Ecol. Resour.">
        <title>The genomes of chicory, endive, great burdock and yacon provide insights into Asteraceae paleo-polyploidization history and plant inulin production.</title>
        <authorList>
            <person name="Fan W."/>
            <person name="Wang S."/>
            <person name="Wang H."/>
            <person name="Wang A."/>
            <person name="Jiang F."/>
            <person name="Liu H."/>
            <person name="Zhao H."/>
            <person name="Xu D."/>
            <person name="Zhang Y."/>
        </authorList>
    </citation>
    <scope>NUCLEOTIDE SEQUENCE [LARGE SCALE GENOMIC DNA]</scope>
    <source>
        <strain evidence="2">cv. Yunnan</strain>
        <tissue evidence="1">Leaves</tissue>
    </source>
</reference>
<evidence type="ECO:0000313" key="2">
    <source>
        <dbReference type="Proteomes" id="UP001056120"/>
    </source>
</evidence>
<proteinExistence type="predicted"/>
<keyword evidence="2" id="KW-1185">Reference proteome</keyword>
<gene>
    <name evidence="1" type="ORF">L1987_36017</name>
</gene>
<accession>A0ACB9HDL6</accession>
<dbReference type="EMBL" id="CM042029">
    <property type="protein sequence ID" value="KAI3793398.1"/>
    <property type="molecule type" value="Genomic_DNA"/>
</dbReference>
<name>A0ACB9HDL6_9ASTR</name>
<evidence type="ECO:0000313" key="1">
    <source>
        <dbReference type="EMBL" id="KAI3793398.1"/>
    </source>
</evidence>
<reference evidence="2" key="1">
    <citation type="journal article" date="2022" name="Mol. Ecol. Resour.">
        <title>The genomes of chicory, endive, great burdock and yacon provide insights into Asteraceae palaeo-polyploidization history and plant inulin production.</title>
        <authorList>
            <person name="Fan W."/>
            <person name="Wang S."/>
            <person name="Wang H."/>
            <person name="Wang A."/>
            <person name="Jiang F."/>
            <person name="Liu H."/>
            <person name="Zhao H."/>
            <person name="Xu D."/>
            <person name="Zhang Y."/>
        </authorList>
    </citation>
    <scope>NUCLEOTIDE SEQUENCE [LARGE SCALE GENOMIC DNA]</scope>
    <source>
        <strain evidence="2">cv. Yunnan</strain>
    </source>
</reference>
<dbReference type="Proteomes" id="UP001056120">
    <property type="component" value="Linkage Group LG12"/>
</dbReference>
<protein>
    <submittedName>
        <fullName evidence="1">Uncharacterized protein</fullName>
    </submittedName>
</protein>
<sequence>MRQLQTLTKRRRIDDTYVKSCKNQIRLNLNQNRDNNVLDTFKVDPNFSENEKRYEDFKKTILDFDQDDEESLEGDHDHDHNHDDDDEGMKVRDETETDIVELRRTIYLTIMNSLDYEEAGHKLLKIKQDPGHEKEICRMVIECCMQEKTYRRFYGLLGEKLCVNNKVYKETLEECFVQRYALVHQVQTNNLRNLAKFFAHLLGTGGLSWQVLCYIRLTEEDMSSSSRIFIKILFQELAENLG</sequence>
<organism evidence="1 2">
    <name type="scientific">Smallanthus sonchifolius</name>
    <dbReference type="NCBI Taxonomy" id="185202"/>
    <lineage>
        <taxon>Eukaryota</taxon>
        <taxon>Viridiplantae</taxon>
        <taxon>Streptophyta</taxon>
        <taxon>Embryophyta</taxon>
        <taxon>Tracheophyta</taxon>
        <taxon>Spermatophyta</taxon>
        <taxon>Magnoliopsida</taxon>
        <taxon>eudicotyledons</taxon>
        <taxon>Gunneridae</taxon>
        <taxon>Pentapetalae</taxon>
        <taxon>asterids</taxon>
        <taxon>campanulids</taxon>
        <taxon>Asterales</taxon>
        <taxon>Asteraceae</taxon>
        <taxon>Asteroideae</taxon>
        <taxon>Heliantheae alliance</taxon>
        <taxon>Millerieae</taxon>
        <taxon>Smallanthus</taxon>
    </lineage>
</organism>
<comment type="caution">
    <text evidence="1">The sequence shown here is derived from an EMBL/GenBank/DDBJ whole genome shotgun (WGS) entry which is preliminary data.</text>
</comment>